<comment type="caution">
    <text evidence="7">The sequence shown here is derived from an EMBL/GenBank/DDBJ whole genome shotgun (WGS) entry which is preliminary data.</text>
</comment>
<dbReference type="InterPro" id="IPR001647">
    <property type="entry name" value="HTH_TetR"/>
</dbReference>
<keyword evidence="8" id="KW-1185">Reference proteome</keyword>
<accession>A0A255IS05</accession>
<dbReference type="PANTHER" id="PTHR47506">
    <property type="entry name" value="TRANSCRIPTIONAL REGULATORY PROTEIN"/>
    <property type="match status" value="1"/>
</dbReference>
<keyword evidence="2 4" id="KW-0238">DNA-binding</keyword>
<dbReference type="RefSeq" id="WP_094375945.1">
    <property type="nucleotide sequence ID" value="NZ_NOKA02000043.1"/>
</dbReference>
<dbReference type="PRINTS" id="PR00455">
    <property type="entry name" value="HTHTETR"/>
</dbReference>
<keyword evidence="3" id="KW-0804">Transcription</keyword>
<dbReference type="AlphaFoldDB" id="A0A255IS05"/>
<dbReference type="Gene3D" id="1.10.357.10">
    <property type="entry name" value="Tetracycline Repressor, domain 2"/>
    <property type="match status" value="1"/>
</dbReference>
<reference evidence="7 8" key="1">
    <citation type="journal article" date="2017" name="Genome Announc.">
        <title>Draft Genome Sequence of a Sporulating and Motile Strain of Lachnotalea glycerini Isolated from Water in Quebec City, Canada.</title>
        <authorList>
            <person name="Maheux A.F."/>
            <person name="Boudreau D.K."/>
            <person name="Berube E."/>
            <person name="Boissinot M."/>
            <person name="Raymond F."/>
            <person name="Brodeur S."/>
            <person name="Corbeil J."/>
            <person name="Isabel S."/>
            <person name="Omar R.F."/>
            <person name="Bergeron M.G."/>
        </authorList>
    </citation>
    <scope>NUCLEOTIDE SEQUENCE [LARGE SCALE GENOMIC DNA]</scope>
    <source>
        <strain evidence="7 8">CCRI-19302</strain>
    </source>
</reference>
<dbReference type="EMBL" id="QICS01000009">
    <property type="protein sequence ID" value="PXV87854.1"/>
    <property type="molecule type" value="Genomic_DNA"/>
</dbReference>
<dbReference type="Proteomes" id="UP000247523">
    <property type="component" value="Unassembled WGS sequence"/>
</dbReference>
<dbReference type="PANTHER" id="PTHR47506:SF1">
    <property type="entry name" value="HTH-TYPE TRANSCRIPTIONAL REGULATOR YJDC"/>
    <property type="match status" value="1"/>
</dbReference>
<evidence type="ECO:0000259" key="5">
    <source>
        <dbReference type="PROSITE" id="PS50977"/>
    </source>
</evidence>
<dbReference type="InterPro" id="IPR023772">
    <property type="entry name" value="DNA-bd_HTH_TetR-type_CS"/>
</dbReference>
<evidence type="ECO:0000313" key="6">
    <source>
        <dbReference type="EMBL" id="PXV87854.1"/>
    </source>
</evidence>
<reference evidence="7" key="3">
    <citation type="submission" date="2018-07" db="EMBL/GenBank/DDBJ databases">
        <authorList>
            <person name="Quirk P.G."/>
            <person name="Krulwich T.A."/>
        </authorList>
    </citation>
    <scope>NUCLEOTIDE SEQUENCE</scope>
    <source>
        <strain evidence="7">CCRI-19302</strain>
    </source>
</reference>
<dbReference type="GO" id="GO:0003677">
    <property type="term" value="F:DNA binding"/>
    <property type="evidence" value="ECO:0007669"/>
    <property type="project" value="UniProtKB-UniRule"/>
</dbReference>
<evidence type="ECO:0000256" key="3">
    <source>
        <dbReference type="ARBA" id="ARBA00023163"/>
    </source>
</evidence>
<dbReference type="InterPro" id="IPR036271">
    <property type="entry name" value="Tet_transcr_reg_TetR-rel_C_sf"/>
</dbReference>
<dbReference type="OrthoDB" id="494991at2"/>
<evidence type="ECO:0000313" key="8">
    <source>
        <dbReference type="Proteomes" id="UP000216411"/>
    </source>
</evidence>
<dbReference type="Proteomes" id="UP000216411">
    <property type="component" value="Unassembled WGS sequence"/>
</dbReference>
<dbReference type="InterPro" id="IPR009057">
    <property type="entry name" value="Homeodomain-like_sf"/>
</dbReference>
<gene>
    <name evidence="6" type="ORF">C8E03_109144</name>
    <name evidence="7" type="ORF">CG710_015685</name>
</gene>
<name>A0A255IS05_9FIRM</name>
<evidence type="ECO:0000313" key="7">
    <source>
        <dbReference type="EMBL" id="RDY30254.1"/>
    </source>
</evidence>
<protein>
    <submittedName>
        <fullName evidence="6">TetR family transcriptional regulator</fullName>
    </submittedName>
    <submittedName>
        <fullName evidence="7">TetR/AcrR family transcriptional regulator</fullName>
    </submittedName>
</protein>
<feature type="DNA-binding region" description="H-T-H motif" evidence="4">
    <location>
        <begin position="24"/>
        <end position="43"/>
    </location>
</feature>
<feature type="domain" description="HTH tetR-type" evidence="5">
    <location>
        <begin position="1"/>
        <end position="61"/>
    </location>
</feature>
<sequence>MKTKEQLLHQAVVMFIANGYDNTSINDITNACNITKGAFYHHFKSKDEIFIQAIEVIMEEIKKWTDEKNTSSKNIKELIQNSFDYSDYFSYSKYYNNISSDTYLVLIDSIKKFPEFKTKVADYIFGNIPLIEEKFKEAQEKGEVKKEIDPQSFALQIAVLVEGLMFACAVTGTESSLIMNGKKIAQNLWSMIKI</sequence>
<evidence type="ECO:0000256" key="4">
    <source>
        <dbReference type="PROSITE-ProRule" id="PRU00335"/>
    </source>
</evidence>
<evidence type="ECO:0000256" key="2">
    <source>
        <dbReference type="ARBA" id="ARBA00023125"/>
    </source>
</evidence>
<organism evidence="7 8">
    <name type="scientific">Lachnotalea glycerini</name>
    <dbReference type="NCBI Taxonomy" id="1763509"/>
    <lineage>
        <taxon>Bacteria</taxon>
        <taxon>Bacillati</taxon>
        <taxon>Bacillota</taxon>
        <taxon>Clostridia</taxon>
        <taxon>Lachnospirales</taxon>
        <taxon>Lachnospiraceae</taxon>
        <taxon>Lachnotalea</taxon>
    </lineage>
</organism>
<dbReference type="SUPFAM" id="SSF48498">
    <property type="entry name" value="Tetracyclin repressor-like, C-terminal domain"/>
    <property type="match status" value="1"/>
</dbReference>
<dbReference type="Pfam" id="PF00440">
    <property type="entry name" value="TetR_N"/>
    <property type="match status" value="1"/>
</dbReference>
<reference evidence="6 9" key="2">
    <citation type="submission" date="2018-05" db="EMBL/GenBank/DDBJ databases">
        <title>Genomic Encyclopedia of Type Strains, Phase IV (KMG-IV): sequencing the most valuable type-strain genomes for metagenomic binning, comparative biology and taxonomic classification.</title>
        <authorList>
            <person name="Goeker M."/>
        </authorList>
    </citation>
    <scope>NUCLEOTIDE SEQUENCE [LARGE SCALE GENOMIC DNA]</scope>
    <source>
        <strain evidence="6 9">DSM 28816</strain>
    </source>
</reference>
<proteinExistence type="predicted"/>
<dbReference type="PROSITE" id="PS01081">
    <property type="entry name" value="HTH_TETR_1"/>
    <property type="match status" value="1"/>
</dbReference>
<evidence type="ECO:0000313" key="9">
    <source>
        <dbReference type="Proteomes" id="UP000247523"/>
    </source>
</evidence>
<dbReference type="PROSITE" id="PS50977">
    <property type="entry name" value="HTH_TETR_2"/>
    <property type="match status" value="1"/>
</dbReference>
<dbReference type="SUPFAM" id="SSF46689">
    <property type="entry name" value="Homeodomain-like"/>
    <property type="match status" value="1"/>
</dbReference>
<keyword evidence="1" id="KW-0805">Transcription regulation</keyword>
<evidence type="ECO:0000256" key="1">
    <source>
        <dbReference type="ARBA" id="ARBA00023015"/>
    </source>
</evidence>
<dbReference type="EMBL" id="NOKA02000043">
    <property type="protein sequence ID" value="RDY30254.1"/>
    <property type="molecule type" value="Genomic_DNA"/>
</dbReference>